<dbReference type="PANTHER" id="PTHR11040">
    <property type="entry name" value="ZINC/IRON TRANSPORTER"/>
    <property type="match status" value="1"/>
</dbReference>
<dbReference type="Proteomes" id="UP001353858">
    <property type="component" value="Unassembled WGS sequence"/>
</dbReference>
<dbReference type="AlphaFoldDB" id="A0AAN7NYG9"/>
<comment type="subcellular location">
    <subcellularLocation>
        <location evidence="1">Membrane</location>
        <topology evidence="1">Multi-pass membrane protein</topology>
    </subcellularLocation>
</comment>
<dbReference type="Pfam" id="PF02535">
    <property type="entry name" value="Zip"/>
    <property type="match status" value="2"/>
</dbReference>
<feature type="transmembrane region" description="Helical" evidence="5">
    <location>
        <begin position="44"/>
        <end position="64"/>
    </location>
</feature>
<feature type="transmembrane region" description="Helical" evidence="5">
    <location>
        <begin position="467"/>
        <end position="487"/>
    </location>
</feature>
<evidence type="ECO:0000313" key="7">
    <source>
        <dbReference type="Proteomes" id="UP001353858"/>
    </source>
</evidence>
<comment type="caution">
    <text evidence="6">The sequence shown here is derived from an EMBL/GenBank/DDBJ whole genome shotgun (WGS) entry which is preliminary data.</text>
</comment>
<accession>A0AAN7NYG9</accession>
<feature type="transmembrane region" description="Helical" evidence="5">
    <location>
        <begin position="590"/>
        <end position="609"/>
    </location>
</feature>
<feature type="transmembrane region" description="Helical" evidence="5">
    <location>
        <begin position="493"/>
        <end position="516"/>
    </location>
</feature>
<keyword evidence="4 5" id="KW-0472">Membrane</keyword>
<reference evidence="7" key="1">
    <citation type="submission" date="2023-01" db="EMBL/GenBank/DDBJ databases">
        <title>Key to firefly adult light organ development and bioluminescence: homeobox transcription factors regulate luciferase expression and transportation to peroxisome.</title>
        <authorList>
            <person name="Fu X."/>
        </authorList>
    </citation>
    <scope>NUCLEOTIDE SEQUENCE [LARGE SCALE GENOMIC DNA]</scope>
</reference>
<evidence type="ECO:0000256" key="2">
    <source>
        <dbReference type="ARBA" id="ARBA00022692"/>
    </source>
</evidence>
<dbReference type="PANTHER" id="PTHR11040:SF203">
    <property type="entry name" value="FI18611P1-RELATED"/>
    <property type="match status" value="1"/>
</dbReference>
<keyword evidence="3 5" id="KW-1133">Transmembrane helix</keyword>
<feature type="transmembrane region" description="Helical" evidence="5">
    <location>
        <begin position="318"/>
        <end position="338"/>
    </location>
</feature>
<feature type="transmembrane region" description="Helical" evidence="5">
    <location>
        <begin position="232"/>
        <end position="251"/>
    </location>
</feature>
<evidence type="ECO:0000256" key="3">
    <source>
        <dbReference type="ARBA" id="ARBA00022989"/>
    </source>
</evidence>
<sequence>MFAFSTLSSSEVFAKPLAGKKIKMQDYIKEDNNVEMRDASTDTIIAKVVAMCCLFLGSFAIGILPVKLAQWLKWESNKKTKNWAATLLCFGGGVLICTIFFHLIPEVEENLNELIELGRFPKTKINFTEMLMCMGFFVLYFVEECVHLYLHRKEKSKELNTFKRTLSIRRGEMSSDDSSDAHSNSSASLVKVDEEHGKNFYKHEHNTHEHSHNGHSHIIIEEDSIVKSLRGLLVVLALSVHELFEGLTVGLESSNDCTMHDHHHHHQVEELDKNSNLIMAKVVSMAVLGIASFCIGILPIKLTKLVNIKSADKDKNLVISLLLCFGGGVLLFTTFLHLQPEVRESLSHLEAENKIPAIGAGVPWSELIFCLGFFFVYLIEEIAHLILHKKMDQNAPLHRSLSVKCGGKKDSLTIPRVSLNKCEDSNVSYISNSTKELFTSQTNLSGSSHNGHSHLHIENTMKNSFRGLLAVLALSFHAVFEGLAVGLENNTQKVWYLFAAIATHKLVIAFCVGVELAVSNVKAVLLIIYIGTFAVVTPLGIGIGIALKGTGESQEDVVSVVLQGMAAGTLLYVVFFEVLARERSNKHSGIWQLIAIIAGFAVMLGLQFVTGHDHSHGATPNDIPESVNHFH</sequence>
<protein>
    <recommendedName>
        <fullName evidence="8">Zinc transporter ZIP1</fullName>
    </recommendedName>
</protein>
<dbReference type="InterPro" id="IPR003689">
    <property type="entry name" value="ZIP"/>
</dbReference>
<feature type="transmembrane region" description="Helical" evidence="5">
    <location>
        <begin position="358"/>
        <end position="379"/>
    </location>
</feature>
<dbReference type="GO" id="GO:0005385">
    <property type="term" value="F:zinc ion transmembrane transporter activity"/>
    <property type="evidence" value="ECO:0007669"/>
    <property type="project" value="TreeGrafter"/>
</dbReference>
<dbReference type="GO" id="GO:0005886">
    <property type="term" value="C:plasma membrane"/>
    <property type="evidence" value="ECO:0007669"/>
    <property type="project" value="TreeGrafter"/>
</dbReference>
<evidence type="ECO:0000256" key="4">
    <source>
        <dbReference type="ARBA" id="ARBA00023136"/>
    </source>
</evidence>
<gene>
    <name evidence="6" type="ORF">RN001_014813</name>
</gene>
<keyword evidence="2 5" id="KW-0812">Transmembrane</keyword>
<feature type="transmembrane region" description="Helical" evidence="5">
    <location>
        <begin position="523"/>
        <end position="545"/>
    </location>
</feature>
<feature type="transmembrane region" description="Helical" evidence="5">
    <location>
        <begin position="278"/>
        <end position="298"/>
    </location>
</feature>
<evidence type="ECO:0000313" key="6">
    <source>
        <dbReference type="EMBL" id="KAK4872784.1"/>
    </source>
</evidence>
<evidence type="ECO:0000256" key="1">
    <source>
        <dbReference type="ARBA" id="ARBA00004141"/>
    </source>
</evidence>
<evidence type="ECO:0008006" key="8">
    <source>
        <dbReference type="Google" id="ProtNLM"/>
    </source>
</evidence>
<feature type="transmembrane region" description="Helical" evidence="5">
    <location>
        <begin position="85"/>
        <end position="105"/>
    </location>
</feature>
<proteinExistence type="predicted"/>
<feature type="transmembrane region" description="Helical" evidence="5">
    <location>
        <begin position="125"/>
        <end position="150"/>
    </location>
</feature>
<evidence type="ECO:0000256" key="5">
    <source>
        <dbReference type="SAM" id="Phobius"/>
    </source>
</evidence>
<name>A0AAN7NYG9_9COLE</name>
<dbReference type="EMBL" id="JARPUR010000007">
    <property type="protein sequence ID" value="KAK4872784.1"/>
    <property type="molecule type" value="Genomic_DNA"/>
</dbReference>
<keyword evidence="7" id="KW-1185">Reference proteome</keyword>
<feature type="transmembrane region" description="Helical" evidence="5">
    <location>
        <begin position="557"/>
        <end position="578"/>
    </location>
</feature>
<organism evidence="6 7">
    <name type="scientific">Aquatica leii</name>
    <dbReference type="NCBI Taxonomy" id="1421715"/>
    <lineage>
        <taxon>Eukaryota</taxon>
        <taxon>Metazoa</taxon>
        <taxon>Ecdysozoa</taxon>
        <taxon>Arthropoda</taxon>
        <taxon>Hexapoda</taxon>
        <taxon>Insecta</taxon>
        <taxon>Pterygota</taxon>
        <taxon>Neoptera</taxon>
        <taxon>Endopterygota</taxon>
        <taxon>Coleoptera</taxon>
        <taxon>Polyphaga</taxon>
        <taxon>Elateriformia</taxon>
        <taxon>Elateroidea</taxon>
        <taxon>Lampyridae</taxon>
        <taxon>Luciolinae</taxon>
        <taxon>Aquatica</taxon>
    </lineage>
</organism>